<evidence type="ECO:0000313" key="2">
    <source>
        <dbReference type="EMBL" id="MBC2837617.1"/>
    </source>
</evidence>
<dbReference type="Gene3D" id="1.10.1660.10">
    <property type="match status" value="1"/>
</dbReference>
<dbReference type="AlphaFoldDB" id="A0A842IEZ0"/>
<feature type="domain" description="Helix-turn-helix" evidence="1">
    <location>
        <begin position="1"/>
        <end position="49"/>
    </location>
</feature>
<dbReference type="SUPFAM" id="SSF46955">
    <property type="entry name" value="Putative DNA-binding domain"/>
    <property type="match status" value="1"/>
</dbReference>
<dbReference type="EMBL" id="JACLQD010000009">
    <property type="protein sequence ID" value="MBC2837617.1"/>
    <property type="molecule type" value="Genomic_DNA"/>
</dbReference>
<sequence>MTIPDAAEHVRVSTKTIRRWISGGELPAAKLGLQWRIRPQDLTRFVRDRLEG</sequence>
<evidence type="ECO:0000259" key="1">
    <source>
        <dbReference type="Pfam" id="PF12728"/>
    </source>
</evidence>
<dbReference type="Proteomes" id="UP000555411">
    <property type="component" value="Unassembled WGS sequence"/>
</dbReference>
<dbReference type="InterPro" id="IPR009061">
    <property type="entry name" value="DNA-bd_dom_put_sf"/>
</dbReference>
<accession>A0A842IEZ0</accession>
<evidence type="ECO:0000313" key="3">
    <source>
        <dbReference type="Proteomes" id="UP000555411"/>
    </source>
</evidence>
<reference evidence="2 3" key="1">
    <citation type="journal article" date="2017" name="Int. J. Syst. Evol. Microbiol.">
        <title>Gemmobacter straminiformis sp. nov., isolated from an artificial fountain.</title>
        <authorList>
            <person name="Kang J.Y."/>
            <person name="Kim M.J."/>
            <person name="Chun J."/>
            <person name="Son K.P."/>
            <person name="Jahng K.Y."/>
        </authorList>
    </citation>
    <scope>NUCLEOTIDE SEQUENCE [LARGE SCALE GENOMIC DNA]</scope>
    <source>
        <strain evidence="2 3">CAM-8</strain>
    </source>
</reference>
<keyword evidence="3" id="KW-1185">Reference proteome</keyword>
<dbReference type="GO" id="GO:0003677">
    <property type="term" value="F:DNA binding"/>
    <property type="evidence" value="ECO:0007669"/>
    <property type="project" value="InterPro"/>
</dbReference>
<dbReference type="Pfam" id="PF12728">
    <property type="entry name" value="HTH_17"/>
    <property type="match status" value="1"/>
</dbReference>
<gene>
    <name evidence="2" type="ORF">H7F16_19025</name>
</gene>
<name>A0A842IEZ0_9RHOB</name>
<comment type="caution">
    <text evidence="2">The sequence shown here is derived from an EMBL/GenBank/DDBJ whole genome shotgun (WGS) entry which is preliminary data.</text>
</comment>
<organism evidence="2 3">
    <name type="scientific">Paragemmobacter straminiformis</name>
    <dbReference type="NCBI Taxonomy" id="2045119"/>
    <lineage>
        <taxon>Bacteria</taxon>
        <taxon>Pseudomonadati</taxon>
        <taxon>Pseudomonadota</taxon>
        <taxon>Alphaproteobacteria</taxon>
        <taxon>Rhodobacterales</taxon>
        <taxon>Paracoccaceae</taxon>
        <taxon>Paragemmobacter</taxon>
    </lineage>
</organism>
<proteinExistence type="predicted"/>
<dbReference type="RefSeq" id="WP_185799234.1">
    <property type="nucleotide sequence ID" value="NZ_JACLQD010000009.1"/>
</dbReference>
<dbReference type="InterPro" id="IPR041657">
    <property type="entry name" value="HTH_17"/>
</dbReference>
<protein>
    <submittedName>
        <fullName evidence="2">Helix-turn-helix domain-containing protein</fullName>
    </submittedName>
</protein>
<dbReference type="InterPro" id="IPR010093">
    <property type="entry name" value="SinI_DNA-bd"/>
</dbReference>
<dbReference type="NCBIfam" id="TIGR01764">
    <property type="entry name" value="excise"/>
    <property type="match status" value="1"/>
</dbReference>